<keyword evidence="2" id="KW-1185">Reference proteome</keyword>
<accession>A0ABU2TLC9</accession>
<protein>
    <submittedName>
        <fullName evidence="1">Uncharacterized protein</fullName>
    </submittedName>
</protein>
<comment type="caution">
    <text evidence="1">The sequence shown here is derived from an EMBL/GenBank/DDBJ whole genome shotgun (WGS) entry which is preliminary data.</text>
</comment>
<organism evidence="1 2">
    <name type="scientific">Streptomyces gibsoniae</name>
    <dbReference type="NCBI Taxonomy" id="3075529"/>
    <lineage>
        <taxon>Bacteria</taxon>
        <taxon>Bacillati</taxon>
        <taxon>Actinomycetota</taxon>
        <taxon>Actinomycetes</taxon>
        <taxon>Kitasatosporales</taxon>
        <taxon>Streptomycetaceae</taxon>
        <taxon>Streptomyces</taxon>
    </lineage>
</organism>
<sequence length="150" mass="16227">MDDRQESQQEGEQDASPELFDLYRFTTTCLALGIPVPKVAGDFWFGLERLRQRGVLPLEEVARIRAVTAGGDPPEQWAAGFAAGYRSAWAAAALRVLDTRGVGFSKDLHRGLNLCVDPDALTRFLDRAVTATHEADVVAGEPGRRSAGGS</sequence>
<dbReference type="EMBL" id="JAVREY010000002">
    <property type="protein sequence ID" value="MDT0461736.1"/>
    <property type="molecule type" value="Genomic_DNA"/>
</dbReference>
<proteinExistence type="predicted"/>
<evidence type="ECO:0000313" key="2">
    <source>
        <dbReference type="Proteomes" id="UP001183809"/>
    </source>
</evidence>
<dbReference type="RefSeq" id="WP_311691057.1">
    <property type="nucleotide sequence ID" value="NZ_JAVREY010000002.1"/>
</dbReference>
<dbReference type="Proteomes" id="UP001183809">
    <property type="component" value="Unassembled WGS sequence"/>
</dbReference>
<reference evidence="2" key="1">
    <citation type="submission" date="2023-07" db="EMBL/GenBank/DDBJ databases">
        <title>30 novel species of actinomycetes from the DSMZ collection.</title>
        <authorList>
            <person name="Nouioui I."/>
        </authorList>
    </citation>
    <scope>NUCLEOTIDE SEQUENCE [LARGE SCALE GENOMIC DNA]</scope>
    <source>
        <strain evidence="2">DSM 41699</strain>
    </source>
</reference>
<gene>
    <name evidence="1" type="ORF">RM764_01750</name>
</gene>
<name>A0ABU2TLC9_9ACTN</name>
<evidence type="ECO:0000313" key="1">
    <source>
        <dbReference type="EMBL" id="MDT0461736.1"/>
    </source>
</evidence>